<dbReference type="EC" id="5.3.3.17" evidence="2"/>
<evidence type="ECO:0000256" key="1">
    <source>
        <dbReference type="ARBA" id="ARBA00008270"/>
    </source>
</evidence>
<name>A0ABU0BC35_9HYPH</name>
<dbReference type="Pfam" id="PF02567">
    <property type="entry name" value="PhzC-PhzF"/>
    <property type="match status" value="1"/>
</dbReference>
<protein>
    <submittedName>
        <fullName evidence="2">Trans-2,3-dihydro-3-hydroxyanthranilate isomerase</fullName>
        <ecNumber evidence="2">5.3.3.17</ecNumber>
    </submittedName>
</protein>
<dbReference type="PANTHER" id="PTHR13774">
    <property type="entry name" value="PHENAZINE BIOSYNTHESIS PROTEIN"/>
    <property type="match status" value="1"/>
</dbReference>
<dbReference type="SUPFAM" id="SSF54506">
    <property type="entry name" value="Diaminopimelate epimerase-like"/>
    <property type="match status" value="1"/>
</dbReference>
<keyword evidence="2" id="KW-0413">Isomerase</keyword>
<keyword evidence="3" id="KW-1185">Reference proteome</keyword>
<dbReference type="NCBIfam" id="TIGR00654">
    <property type="entry name" value="PhzF_family"/>
    <property type="match status" value="1"/>
</dbReference>
<dbReference type="PIRSF" id="PIRSF016184">
    <property type="entry name" value="PhzC_PhzF"/>
    <property type="match status" value="1"/>
</dbReference>
<gene>
    <name evidence="2" type="ORF">J2S75_002429</name>
</gene>
<evidence type="ECO:0000313" key="2">
    <source>
        <dbReference type="EMBL" id="MDQ0303395.1"/>
    </source>
</evidence>
<dbReference type="PANTHER" id="PTHR13774:SF32">
    <property type="entry name" value="ANTISENSE-ENHANCING SEQUENCE 1"/>
    <property type="match status" value="1"/>
</dbReference>
<dbReference type="RefSeq" id="WP_307020112.1">
    <property type="nucleotide sequence ID" value="NZ_JAUSUI010000005.1"/>
</dbReference>
<dbReference type="InterPro" id="IPR003719">
    <property type="entry name" value="Phenazine_PhzF-like"/>
</dbReference>
<dbReference type="EMBL" id="JAUSUI010000005">
    <property type="protein sequence ID" value="MDQ0303395.1"/>
    <property type="molecule type" value="Genomic_DNA"/>
</dbReference>
<accession>A0ABU0BC35</accession>
<comment type="similarity">
    <text evidence="1">Belongs to the PhzF family.</text>
</comment>
<dbReference type="Gene3D" id="3.10.310.10">
    <property type="entry name" value="Diaminopimelate Epimerase, Chain A, domain 1"/>
    <property type="match status" value="2"/>
</dbReference>
<organism evidence="2 3">
    <name type="scientific">Ancylobacter polymorphus</name>
    <dbReference type="NCBI Taxonomy" id="223390"/>
    <lineage>
        <taxon>Bacteria</taxon>
        <taxon>Pseudomonadati</taxon>
        <taxon>Pseudomonadota</taxon>
        <taxon>Alphaproteobacteria</taxon>
        <taxon>Hyphomicrobiales</taxon>
        <taxon>Xanthobacteraceae</taxon>
        <taxon>Ancylobacter</taxon>
    </lineage>
</organism>
<dbReference type="GO" id="GO:0102943">
    <property type="term" value="F:trans-2,3-dihydro-3-hydroxy-anthranilate isomerase activity"/>
    <property type="evidence" value="ECO:0007669"/>
    <property type="project" value="UniProtKB-EC"/>
</dbReference>
<evidence type="ECO:0000313" key="3">
    <source>
        <dbReference type="Proteomes" id="UP001224682"/>
    </source>
</evidence>
<comment type="caution">
    <text evidence="2">The sequence shown here is derived from an EMBL/GenBank/DDBJ whole genome shotgun (WGS) entry which is preliminary data.</text>
</comment>
<proteinExistence type="inferred from homology"/>
<dbReference type="Proteomes" id="UP001224682">
    <property type="component" value="Unassembled WGS sequence"/>
</dbReference>
<reference evidence="2 3" key="1">
    <citation type="submission" date="2023-07" db="EMBL/GenBank/DDBJ databases">
        <title>Genomic Encyclopedia of Type Strains, Phase IV (KMG-IV): sequencing the most valuable type-strain genomes for metagenomic binning, comparative biology and taxonomic classification.</title>
        <authorList>
            <person name="Goeker M."/>
        </authorList>
    </citation>
    <scope>NUCLEOTIDE SEQUENCE [LARGE SCALE GENOMIC DNA]</scope>
    <source>
        <strain evidence="2 3">DSM 2457</strain>
    </source>
</reference>
<sequence length="293" mass="30760">MRLRFHTVDVFTRTRFGGNPLAVVLDADDLTTGQMQAIAREFNYSESSFVLRPSDPAHTARVRIFTPTVEVPFAGHPNVGTAFVLASAGVAAMSETFIFEEAAGLVRGRIRRDGGRVAQIRLTAPQPLRLGRILPADAIADCLSLSAADIRCDRHLPRVASVGLAFVVVEIASRAALSRAKANLPAFAALLPCDGADAIYLYCRELGAADGAVDVTARMFAPFDNLPEDPATGSATAAACAWLASLEGGAPRGFEVAQGVDMGRPSRIAIEVTPDAVVIGGACVPVMSGELSV</sequence>